<proteinExistence type="predicted"/>
<keyword evidence="2" id="KW-1185">Reference proteome</keyword>
<protein>
    <submittedName>
        <fullName evidence="1">Uncharacterized protein</fullName>
    </submittedName>
</protein>
<organism evidence="1 2">
    <name type="scientific">Taxus chinensis</name>
    <name type="common">Chinese yew</name>
    <name type="synonym">Taxus wallichiana var. chinensis</name>
    <dbReference type="NCBI Taxonomy" id="29808"/>
    <lineage>
        <taxon>Eukaryota</taxon>
        <taxon>Viridiplantae</taxon>
        <taxon>Streptophyta</taxon>
        <taxon>Embryophyta</taxon>
        <taxon>Tracheophyta</taxon>
        <taxon>Spermatophyta</taxon>
        <taxon>Pinopsida</taxon>
        <taxon>Pinidae</taxon>
        <taxon>Conifers II</taxon>
        <taxon>Cupressales</taxon>
        <taxon>Taxaceae</taxon>
        <taxon>Taxus</taxon>
    </lineage>
</organism>
<name>A0AA38CHQ6_TAXCH</name>
<reference evidence="1 2" key="1">
    <citation type="journal article" date="2021" name="Nat. Plants">
        <title>The Taxus genome provides insights into paclitaxel biosynthesis.</title>
        <authorList>
            <person name="Xiong X."/>
            <person name="Gou J."/>
            <person name="Liao Q."/>
            <person name="Li Y."/>
            <person name="Zhou Q."/>
            <person name="Bi G."/>
            <person name="Li C."/>
            <person name="Du R."/>
            <person name="Wang X."/>
            <person name="Sun T."/>
            <person name="Guo L."/>
            <person name="Liang H."/>
            <person name="Lu P."/>
            <person name="Wu Y."/>
            <person name="Zhang Z."/>
            <person name="Ro D.K."/>
            <person name="Shang Y."/>
            <person name="Huang S."/>
            <person name="Yan J."/>
        </authorList>
    </citation>
    <scope>NUCLEOTIDE SEQUENCE [LARGE SCALE GENOMIC DNA]</scope>
    <source>
        <strain evidence="1">Ta-2019</strain>
    </source>
</reference>
<dbReference type="AlphaFoldDB" id="A0AA38CHQ6"/>
<sequence length="65" mass="6874">MREDVVKSSLTRGCAGFDVGVTPRVLAGLDTIDDVGTRQLTSIGLGIDDDDATEDVSRVMFICGL</sequence>
<gene>
    <name evidence="1" type="ORF">KI387_028790</name>
</gene>
<comment type="caution">
    <text evidence="1">The sequence shown here is derived from an EMBL/GenBank/DDBJ whole genome shotgun (WGS) entry which is preliminary data.</text>
</comment>
<dbReference type="EMBL" id="JAHRHJ020000010">
    <property type="protein sequence ID" value="KAH9297108.1"/>
    <property type="molecule type" value="Genomic_DNA"/>
</dbReference>
<evidence type="ECO:0000313" key="1">
    <source>
        <dbReference type="EMBL" id="KAH9297108.1"/>
    </source>
</evidence>
<dbReference type="Proteomes" id="UP000824469">
    <property type="component" value="Unassembled WGS sequence"/>
</dbReference>
<accession>A0AA38CHQ6</accession>
<feature type="non-terminal residue" evidence="1">
    <location>
        <position position="65"/>
    </location>
</feature>
<evidence type="ECO:0000313" key="2">
    <source>
        <dbReference type="Proteomes" id="UP000824469"/>
    </source>
</evidence>